<keyword evidence="1" id="KW-0560">Oxidoreductase</keyword>
<dbReference type="AlphaFoldDB" id="A0A2K8KZK8"/>
<dbReference type="GO" id="GO:0016491">
    <property type="term" value="F:oxidoreductase activity"/>
    <property type="evidence" value="ECO:0007669"/>
    <property type="project" value="UniProtKB-KW"/>
</dbReference>
<dbReference type="PANTHER" id="PTHR43401:SF2">
    <property type="entry name" value="L-THREONINE 3-DEHYDROGENASE"/>
    <property type="match status" value="1"/>
</dbReference>
<evidence type="ECO:0000313" key="4">
    <source>
        <dbReference type="Proteomes" id="UP000229757"/>
    </source>
</evidence>
<dbReference type="Gene3D" id="3.40.50.720">
    <property type="entry name" value="NAD(P)-binding Rossmann-like Domain"/>
    <property type="match status" value="2"/>
</dbReference>
<dbReference type="Proteomes" id="UP000229757">
    <property type="component" value="Chromosome"/>
</dbReference>
<evidence type="ECO:0000313" key="3">
    <source>
        <dbReference type="EMBL" id="ATX78214.1"/>
    </source>
</evidence>
<dbReference type="EMBL" id="CP011797">
    <property type="protein sequence ID" value="ATX78214.1"/>
    <property type="molecule type" value="Genomic_DNA"/>
</dbReference>
<dbReference type="SUPFAM" id="SSF50129">
    <property type="entry name" value="GroES-like"/>
    <property type="match status" value="1"/>
</dbReference>
<dbReference type="OrthoDB" id="9770544at2"/>
<dbReference type="RefSeq" id="WP_100258418.1">
    <property type="nucleotide sequence ID" value="NZ_CP011797.1"/>
</dbReference>
<dbReference type="SUPFAM" id="SSF51735">
    <property type="entry name" value="NAD(P)-binding Rossmann-fold domains"/>
    <property type="match status" value="1"/>
</dbReference>
<dbReference type="InterPro" id="IPR036291">
    <property type="entry name" value="NAD(P)-bd_dom_sf"/>
</dbReference>
<reference evidence="3 4" key="1">
    <citation type="journal article" date="2017" name="Environ. Microbiol.">
        <title>Genomic and physiological analyses of 'Reinekea forsetii' reveal a versatile opportunistic lifestyle during spring algae blooms.</title>
        <authorList>
            <person name="Avci B."/>
            <person name="Hahnke R.L."/>
            <person name="Chafee M."/>
            <person name="Fischer T."/>
            <person name="Gruber-Vodicka H."/>
            <person name="Tegetmeyer H.E."/>
            <person name="Harder J."/>
            <person name="Fuchs B.M."/>
            <person name="Amann R.I."/>
            <person name="Teeling H."/>
        </authorList>
    </citation>
    <scope>NUCLEOTIDE SEQUENCE [LARGE SCALE GENOMIC DNA]</scope>
    <source>
        <strain evidence="3 4">Hel1_31_D35</strain>
    </source>
</reference>
<proteinExistence type="predicted"/>
<dbReference type="InterPro" id="IPR013154">
    <property type="entry name" value="ADH-like_N"/>
</dbReference>
<evidence type="ECO:0000259" key="2">
    <source>
        <dbReference type="Pfam" id="PF08240"/>
    </source>
</evidence>
<gene>
    <name evidence="3" type="ORF">REIFOR_03095</name>
</gene>
<feature type="domain" description="Alcohol dehydrogenase-like N-terminal" evidence="2">
    <location>
        <begin position="48"/>
        <end position="142"/>
    </location>
</feature>
<evidence type="ECO:0000256" key="1">
    <source>
        <dbReference type="ARBA" id="ARBA00023002"/>
    </source>
</evidence>
<dbReference type="Pfam" id="PF08240">
    <property type="entry name" value="ADH_N"/>
    <property type="match status" value="1"/>
</dbReference>
<keyword evidence="4" id="KW-1185">Reference proteome</keyword>
<sequence>MTTLFENYQQLTGTVPEQTWTWNLYGAGVDNIGRDNRAEMFDVPKPDADQMLVRVDAVGLCFSDVKVINQGSAHPKLYNRDLKLEPTRLGHEATVTVIQVGANLQGQYRPGERYAMQPDIYQNGKSTAYGYTLPGGLVQYHLIGKEILETDAGACLLRVSDQMGLGDAALLEPWGCVFASYTQRRRLLPKAGGTMWLIGQPGATEDYTFSHGLESPATLILTDVPASVAALAANHGRRVVVRDGLTVDDYAALASEFGDGGFDDIVMLAPRSAVQVSEVAKLVARRGTLNMVGTEPLDGLVEADVGRLHYDYVAFIGNAGRNIADSYGEDRNRCDLRNDGTAVFVGAGGPMGQMHVQRAIEQKNGPKVVVVTDIADDRLAEIEARFAPLTAANQRTLVTYNPTTAQRSLHDLVMELTDNKGAEDVVVCVPNGGIMADSATFMNENGMLVLFAGVPNGTMAPVDFSQIYLNNAQLTGTSGLTIHDQTMVMENTLQGNIAPAVCVAAIGGMHVAKAGIEAMIASRYPGKILIFPQLLDLPLMGLNELAEKMPAVAAALGAGNTWNTTAEAALFNQCLVAQP</sequence>
<dbReference type="InterPro" id="IPR011032">
    <property type="entry name" value="GroES-like_sf"/>
</dbReference>
<dbReference type="Gene3D" id="3.90.180.10">
    <property type="entry name" value="Medium-chain alcohol dehydrogenases, catalytic domain"/>
    <property type="match status" value="2"/>
</dbReference>
<name>A0A2K8KZK8_9GAMM</name>
<dbReference type="InterPro" id="IPR050129">
    <property type="entry name" value="Zn_alcohol_dh"/>
</dbReference>
<protein>
    <submittedName>
        <fullName evidence="3">Alcohol dehydrogenase, zinc-binding protein</fullName>
    </submittedName>
</protein>
<dbReference type="PANTHER" id="PTHR43401">
    <property type="entry name" value="L-THREONINE 3-DEHYDROGENASE"/>
    <property type="match status" value="1"/>
</dbReference>
<organism evidence="3 4">
    <name type="scientific">Reinekea forsetii</name>
    <dbReference type="NCBI Taxonomy" id="1336806"/>
    <lineage>
        <taxon>Bacteria</taxon>
        <taxon>Pseudomonadati</taxon>
        <taxon>Pseudomonadota</taxon>
        <taxon>Gammaproteobacteria</taxon>
        <taxon>Oceanospirillales</taxon>
        <taxon>Saccharospirillaceae</taxon>
        <taxon>Reinekea</taxon>
    </lineage>
</organism>
<dbReference type="KEGG" id="rfo:REIFOR_03095"/>
<accession>A0A2K8KZK8</accession>